<accession>A0A3M7RPY0</accession>
<proteinExistence type="predicted"/>
<evidence type="ECO:0000313" key="2">
    <source>
        <dbReference type="Proteomes" id="UP000276133"/>
    </source>
</evidence>
<name>A0A3M7RPY0_BRAPC</name>
<protein>
    <submittedName>
        <fullName evidence="1">Uncharacterized protein</fullName>
    </submittedName>
</protein>
<dbReference type="EMBL" id="REGN01002896">
    <property type="protein sequence ID" value="RNA25592.1"/>
    <property type="molecule type" value="Genomic_DNA"/>
</dbReference>
<sequence>MFPKISDEDEIYSFFCFKALKQRNQCNLTLNYRSIIDIAIDIYSNFQQKYIIRFVFQISGLKD</sequence>
<comment type="caution">
    <text evidence="1">The sequence shown here is derived from an EMBL/GenBank/DDBJ whole genome shotgun (WGS) entry which is preliminary data.</text>
</comment>
<keyword evidence="2" id="KW-1185">Reference proteome</keyword>
<reference evidence="1 2" key="1">
    <citation type="journal article" date="2018" name="Sci. Rep.">
        <title>Genomic signatures of local adaptation to the degree of environmental predictability in rotifers.</title>
        <authorList>
            <person name="Franch-Gras L."/>
            <person name="Hahn C."/>
            <person name="Garcia-Roger E.M."/>
            <person name="Carmona M.J."/>
            <person name="Serra M."/>
            <person name="Gomez A."/>
        </authorList>
    </citation>
    <scope>NUCLEOTIDE SEQUENCE [LARGE SCALE GENOMIC DNA]</scope>
    <source>
        <strain evidence="1">HYR1</strain>
    </source>
</reference>
<evidence type="ECO:0000313" key="1">
    <source>
        <dbReference type="EMBL" id="RNA25592.1"/>
    </source>
</evidence>
<dbReference type="AlphaFoldDB" id="A0A3M7RPY0"/>
<dbReference type="Proteomes" id="UP000276133">
    <property type="component" value="Unassembled WGS sequence"/>
</dbReference>
<organism evidence="1 2">
    <name type="scientific">Brachionus plicatilis</name>
    <name type="common">Marine rotifer</name>
    <name type="synonym">Brachionus muelleri</name>
    <dbReference type="NCBI Taxonomy" id="10195"/>
    <lineage>
        <taxon>Eukaryota</taxon>
        <taxon>Metazoa</taxon>
        <taxon>Spiralia</taxon>
        <taxon>Gnathifera</taxon>
        <taxon>Rotifera</taxon>
        <taxon>Eurotatoria</taxon>
        <taxon>Monogononta</taxon>
        <taxon>Pseudotrocha</taxon>
        <taxon>Ploima</taxon>
        <taxon>Brachionidae</taxon>
        <taxon>Brachionus</taxon>
    </lineage>
</organism>
<gene>
    <name evidence="1" type="ORF">BpHYR1_035634</name>
</gene>